<evidence type="ECO:0000313" key="2">
    <source>
        <dbReference type="Proteomes" id="UP001153332"/>
    </source>
</evidence>
<organism evidence="1 2">
    <name type="scientific">Lasiodiplodia mahajangana</name>
    <dbReference type="NCBI Taxonomy" id="1108764"/>
    <lineage>
        <taxon>Eukaryota</taxon>
        <taxon>Fungi</taxon>
        <taxon>Dikarya</taxon>
        <taxon>Ascomycota</taxon>
        <taxon>Pezizomycotina</taxon>
        <taxon>Dothideomycetes</taxon>
        <taxon>Dothideomycetes incertae sedis</taxon>
        <taxon>Botryosphaeriales</taxon>
        <taxon>Botryosphaeriaceae</taxon>
        <taxon>Lasiodiplodia</taxon>
    </lineage>
</organism>
<proteinExistence type="predicted"/>
<protein>
    <submittedName>
        <fullName evidence="1">Uncharacterized protein</fullName>
    </submittedName>
</protein>
<dbReference type="EMBL" id="JAPUUL010000015">
    <property type="protein sequence ID" value="KAJ8133412.1"/>
    <property type="molecule type" value="Genomic_DNA"/>
</dbReference>
<comment type="caution">
    <text evidence="1">The sequence shown here is derived from an EMBL/GenBank/DDBJ whole genome shotgun (WGS) entry which is preliminary data.</text>
</comment>
<name>A0ACC2K1F0_9PEZI</name>
<keyword evidence="2" id="KW-1185">Reference proteome</keyword>
<sequence length="217" mass="23647">MASLKKDPAAIETAKSLANVLWGEEYEKMISGMAYNPRSPELRAVQLKARQFLNKYNAHFPEDATRESLVKDREEMLKGVMGRVGKGVYIEPPINVDYGCNIQIGDNFYSNFHLVILDSGLVTIGDRAHFGPFVSIFSATHDTDVQSRRDNIQYTKPVTIGDDCWIGGNTTILAGVTIGKGCTIGAGSVVTRDIPDFSVAVGSPARVVKNVTPVPDL</sequence>
<dbReference type="Proteomes" id="UP001153332">
    <property type="component" value="Unassembled WGS sequence"/>
</dbReference>
<accession>A0ACC2K1F0</accession>
<gene>
    <name evidence="1" type="ORF">O1611_g215</name>
</gene>
<reference evidence="1" key="1">
    <citation type="submission" date="2022-12" db="EMBL/GenBank/DDBJ databases">
        <title>Genome Sequence of Lasiodiplodia mahajangana.</title>
        <authorList>
            <person name="Buettner E."/>
        </authorList>
    </citation>
    <scope>NUCLEOTIDE SEQUENCE</scope>
    <source>
        <strain evidence="1">VT137</strain>
    </source>
</reference>
<evidence type="ECO:0000313" key="1">
    <source>
        <dbReference type="EMBL" id="KAJ8133412.1"/>
    </source>
</evidence>